<keyword evidence="4" id="KW-0812">Transmembrane</keyword>
<keyword evidence="4" id="KW-0472">Membrane</keyword>
<dbReference type="PANTHER" id="PTHR11022">
    <property type="entry name" value="PEPTIDOGLYCAN RECOGNITION PROTEIN"/>
    <property type="match status" value="1"/>
</dbReference>
<dbReference type="AlphaFoldDB" id="A0A9J6C4D8"/>
<dbReference type="EMBL" id="JADBJN010000002">
    <property type="protein sequence ID" value="KAG5676720.1"/>
    <property type="molecule type" value="Genomic_DNA"/>
</dbReference>
<dbReference type="GO" id="GO:0045087">
    <property type="term" value="P:innate immune response"/>
    <property type="evidence" value="ECO:0007669"/>
    <property type="project" value="UniProtKB-KW"/>
</dbReference>
<dbReference type="Gene3D" id="3.40.80.10">
    <property type="entry name" value="Peptidoglycan recognition protein-like"/>
    <property type="match status" value="2"/>
</dbReference>
<comment type="similarity">
    <text evidence="1">Belongs to the N-acetylmuramoyl-L-alanine amidase 2 family.</text>
</comment>
<keyword evidence="7" id="KW-1185">Reference proteome</keyword>
<dbReference type="InterPro" id="IPR006619">
    <property type="entry name" value="PGRP_domain_met/bac"/>
</dbReference>
<sequence>MEATNSNIIERRRPIRRNDSISTIASSAAAAQMQQFTSTNSYGLPNDNQIIPTNSQTSMRFDNSEGVHVGNIIYHNYYQNPPEILSDKKIQENSLISSSTSESSFKKRNCFSSENKRKRILITVIVISLVLAISIVIPITYFLLTNNPSEKNGDNDSTTSPSTTYVTTTPLPTSFLIKRNEWNANEPKSDIKKLNQPIKRIIIGHTGGNFCNNTDECRLLVKQIQVENSHLDDIPYNYLIGGDGKVYEGRGFEFEGQHTANLHGTEFNSIGICIAFIGNYNVTSPNENQLNVLREFINHFISKELSEDYIIIKQDDLIYKSTKANALNEAIVNFENYYALQTVYRREEWGALEPSGKLEKFNKIMDLTLLSHTITDSCSSMSYCSQLMRTMQQTNMNKNGFLDYGFNFAIGGNGLIFEGRGFDNVGAHLKILNSKSIGIAAIGDFDKNEPSLEMLDTLVKFLEDAVKLGKLTQDYRVNGRQDFGWEGPGKNIMKFIREWCRYGNRTTPC</sequence>
<evidence type="ECO:0000256" key="4">
    <source>
        <dbReference type="SAM" id="Phobius"/>
    </source>
</evidence>
<name>A0A9J6C4D8_POLVA</name>
<evidence type="ECO:0000256" key="3">
    <source>
        <dbReference type="ARBA" id="ARBA00022859"/>
    </source>
</evidence>
<reference evidence="6" key="1">
    <citation type="submission" date="2021-03" db="EMBL/GenBank/DDBJ databases">
        <title>Chromosome level genome of the anhydrobiotic midge Polypedilum vanderplanki.</title>
        <authorList>
            <person name="Yoshida Y."/>
            <person name="Kikawada T."/>
            <person name="Gusev O."/>
        </authorList>
    </citation>
    <scope>NUCLEOTIDE SEQUENCE</scope>
    <source>
        <strain evidence="6">NIAS01</strain>
        <tissue evidence="6">Whole body or cell culture</tissue>
    </source>
</reference>
<feature type="domain" description="Peptidoglycan recognition protein family" evidence="5">
    <location>
        <begin position="174"/>
        <end position="318"/>
    </location>
</feature>
<dbReference type="CDD" id="cd06583">
    <property type="entry name" value="PGRP"/>
    <property type="match status" value="2"/>
</dbReference>
<keyword evidence="4" id="KW-1133">Transmembrane helix</keyword>
<proteinExistence type="inferred from homology"/>
<dbReference type="GO" id="GO:0009253">
    <property type="term" value="P:peptidoglycan catabolic process"/>
    <property type="evidence" value="ECO:0007669"/>
    <property type="project" value="InterPro"/>
</dbReference>
<dbReference type="InterPro" id="IPR015510">
    <property type="entry name" value="PGRP"/>
</dbReference>
<organism evidence="6 7">
    <name type="scientific">Polypedilum vanderplanki</name>
    <name type="common">Sleeping chironomid midge</name>
    <dbReference type="NCBI Taxonomy" id="319348"/>
    <lineage>
        <taxon>Eukaryota</taxon>
        <taxon>Metazoa</taxon>
        <taxon>Ecdysozoa</taxon>
        <taxon>Arthropoda</taxon>
        <taxon>Hexapoda</taxon>
        <taxon>Insecta</taxon>
        <taxon>Pterygota</taxon>
        <taxon>Neoptera</taxon>
        <taxon>Endopterygota</taxon>
        <taxon>Diptera</taxon>
        <taxon>Nematocera</taxon>
        <taxon>Chironomoidea</taxon>
        <taxon>Chironomidae</taxon>
        <taxon>Chironominae</taxon>
        <taxon>Polypedilum</taxon>
        <taxon>Polypedilum</taxon>
    </lineage>
</organism>
<evidence type="ECO:0000256" key="2">
    <source>
        <dbReference type="ARBA" id="ARBA00022588"/>
    </source>
</evidence>
<dbReference type="GO" id="GO:0008745">
    <property type="term" value="F:N-acetylmuramoyl-L-alanine amidase activity"/>
    <property type="evidence" value="ECO:0007669"/>
    <property type="project" value="InterPro"/>
</dbReference>
<dbReference type="SMART" id="SM00701">
    <property type="entry name" value="PGRP"/>
    <property type="match status" value="2"/>
</dbReference>
<dbReference type="SUPFAM" id="SSF55846">
    <property type="entry name" value="N-acetylmuramoyl-L-alanine amidase-like"/>
    <property type="match status" value="2"/>
</dbReference>
<dbReference type="GO" id="GO:0008270">
    <property type="term" value="F:zinc ion binding"/>
    <property type="evidence" value="ECO:0007669"/>
    <property type="project" value="InterPro"/>
</dbReference>
<evidence type="ECO:0000313" key="6">
    <source>
        <dbReference type="EMBL" id="KAG5676720.1"/>
    </source>
</evidence>
<feature type="domain" description="Peptidoglycan recognition protein family" evidence="5">
    <location>
        <begin position="341"/>
        <end position="484"/>
    </location>
</feature>
<comment type="caution">
    <text evidence="6">The sequence shown here is derived from an EMBL/GenBank/DDBJ whole genome shotgun (WGS) entry which is preliminary data.</text>
</comment>
<dbReference type="PANTHER" id="PTHR11022:SF74">
    <property type="entry name" value="PEPTIDOGLYCAN-RECOGNITION PROTEIN SA"/>
    <property type="match status" value="1"/>
</dbReference>
<evidence type="ECO:0000313" key="7">
    <source>
        <dbReference type="Proteomes" id="UP001107558"/>
    </source>
</evidence>
<dbReference type="Pfam" id="PF01510">
    <property type="entry name" value="Amidase_2"/>
    <property type="match status" value="2"/>
</dbReference>
<dbReference type="OrthoDB" id="10001926at2759"/>
<keyword evidence="3" id="KW-0391">Immunity</keyword>
<protein>
    <recommendedName>
        <fullName evidence="5">Peptidoglycan recognition protein family domain-containing protein</fullName>
    </recommendedName>
</protein>
<dbReference type="InterPro" id="IPR002502">
    <property type="entry name" value="Amidase_domain"/>
</dbReference>
<keyword evidence="2" id="KW-0399">Innate immunity</keyword>
<accession>A0A9J6C4D8</accession>
<dbReference type="Proteomes" id="UP001107558">
    <property type="component" value="Chromosome 2"/>
</dbReference>
<dbReference type="InterPro" id="IPR036505">
    <property type="entry name" value="Amidase/PGRP_sf"/>
</dbReference>
<gene>
    <name evidence="6" type="ORF">PVAND_006532</name>
</gene>
<feature type="transmembrane region" description="Helical" evidence="4">
    <location>
        <begin position="120"/>
        <end position="144"/>
    </location>
</feature>
<evidence type="ECO:0000259" key="5">
    <source>
        <dbReference type="SMART" id="SM00701"/>
    </source>
</evidence>
<evidence type="ECO:0000256" key="1">
    <source>
        <dbReference type="ARBA" id="ARBA00007553"/>
    </source>
</evidence>